<feature type="binding site" evidence="6">
    <location>
        <position position="147"/>
    </location>
    <ligand>
        <name>S-adenosyl-L-methionine</name>
        <dbReference type="ChEBI" id="CHEBI:59789"/>
    </ligand>
</feature>
<evidence type="ECO:0000256" key="4">
    <source>
        <dbReference type="ARBA" id="ARBA00022679"/>
    </source>
</evidence>
<dbReference type="eggNOG" id="COG0357">
    <property type="taxonomic scope" value="Bacteria"/>
</dbReference>
<dbReference type="EC" id="2.1.1.-" evidence="6"/>
<keyword evidence="8" id="KW-1185">Reference proteome</keyword>
<organism evidence="7 8">
    <name type="scientific">Ureibacillus massiliensis 4400831 = CIP 108448 = CCUG 49529</name>
    <dbReference type="NCBI Taxonomy" id="1211035"/>
    <lineage>
        <taxon>Bacteria</taxon>
        <taxon>Bacillati</taxon>
        <taxon>Bacillota</taxon>
        <taxon>Bacilli</taxon>
        <taxon>Bacillales</taxon>
        <taxon>Caryophanaceae</taxon>
        <taxon>Ureibacillus</taxon>
    </lineage>
</organism>
<sequence length="238" mass="26875">MNEQQFIEALKEKGIELSETQIAQFKTYFELLVEWNEKMNLTAITDLEGVYLKHFYDSISASFYFDFTKVSSVCDVGAGAGFPSLPIKICFPDLHVTIVDSLNKRITFLNHLSEQLNLKNVEFVHSRAEEFGQNVKYREKFDVATARAVARLSVLSEFCLPLVKKGGNFVALKAAAGPEELKEANKAINTLGGSLKEEFAYQLPIEDSERTIYIINKIKETPKKYPRKPGVPNKSPIQ</sequence>
<gene>
    <name evidence="6" type="primary">rsmG</name>
    <name evidence="7" type="ORF">CD30_02785</name>
</gene>
<dbReference type="CDD" id="cd02440">
    <property type="entry name" value="AdoMet_MTases"/>
    <property type="match status" value="1"/>
</dbReference>
<evidence type="ECO:0000256" key="6">
    <source>
        <dbReference type="HAMAP-Rule" id="MF_00074"/>
    </source>
</evidence>
<reference evidence="7 8" key="1">
    <citation type="submission" date="2014-02" db="EMBL/GenBank/DDBJ databases">
        <title>Draft genome sequence of Lysinibacillus massiliensis CCUG 49529.</title>
        <authorList>
            <person name="Zhang F."/>
            <person name="Wang G."/>
            <person name="Zhang L."/>
        </authorList>
    </citation>
    <scope>NUCLEOTIDE SEQUENCE [LARGE SCALE GENOMIC DNA]</scope>
    <source>
        <strain evidence="7 8">CCUG 49529</strain>
    </source>
</reference>
<keyword evidence="5 6" id="KW-0949">S-adenosyl-L-methionine</keyword>
<accession>A0A0A3JXZ3</accession>
<dbReference type="Proteomes" id="UP000030595">
    <property type="component" value="Unassembled WGS sequence"/>
</dbReference>
<feature type="binding site" evidence="6">
    <location>
        <begin position="128"/>
        <end position="129"/>
    </location>
    <ligand>
        <name>S-adenosyl-L-methionine</name>
        <dbReference type="ChEBI" id="CHEBI:59789"/>
    </ligand>
</feature>
<protein>
    <recommendedName>
        <fullName evidence="6">Ribosomal RNA small subunit methyltransferase G</fullName>
        <ecNumber evidence="6">2.1.1.-</ecNumber>
    </recommendedName>
    <alternativeName>
        <fullName evidence="6">16S rRNA 7-methylguanosine methyltransferase</fullName>
        <shortName evidence="6">16S rRNA m7G methyltransferase</shortName>
    </alternativeName>
</protein>
<dbReference type="GO" id="GO:0070043">
    <property type="term" value="F:rRNA (guanine-N7-)-methyltransferase activity"/>
    <property type="evidence" value="ECO:0007669"/>
    <property type="project" value="UniProtKB-UniRule"/>
</dbReference>
<keyword evidence="3 6" id="KW-0489">Methyltransferase</keyword>
<dbReference type="InterPro" id="IPR029063">
    <property type="entry name" value="SAM-dependent_MTases_sf"/>
</dbReference>
<dbReference type="AlphaFoldDB" id="A0A0A3JXZ3"/>
<feature type="binding site" evidence="6">
    <location>
        <position position="77"/>
    </location>
    <ligand>
        <name>S-adenosyl-L-methionine</name>
        <dbReference type="ChEBI" id="CHEBI:59789"/>
    </ligand>
</feature>
<dbReference type="FunFam" id="3.40.50.150:FF:000041">
    <property type="entry name" value="Ribosomal RNA small subunit methyltransferase G"/>
    <property type="match status" value="1"/>
</dbReference>
<dbReference type="EMBL" id="JPVQ01000003">
    <property type="protein sequence ID" value="KGR91852.1"/>
    <property type="molecule type" value="Genomic_DNA"/>
</dbReference>
<evidence type="ECO:0000313" key="8">
    <source>
        <dbReference type="Proteomes" id="UP000030595"/>
    </source>
</evidence>
<dbReference type="OrthoDB" id="9808773at2"/>
<dbReference type="HAMAP" id="MF_00074">
    <property type="entry name" value="16SrRNA_methyltr_G"/>
    <property type="match status" value="1"/>
</dbReference>
<dbReference type="Pfam" id="PF02527">
    <property type="entry name" value="GidB"/>
    <property type="match status" value="1"/>
</dbReference>
<feature type="binding site" evidence="6">
    <location>
        <position position="82"/>
    </location>
    <ligand>
        <name>S-adenosyl-L-methionine</name>
        <dbReference type="ChEBI" id="CHEBI:59789"/>
    </ligand>
</feature>
<dbReference type="PIRSF" id="PIRSF003078">
    <property type="entry name" value="GidB"/>
    <property type="match status" value="1"/>
</dbReference>
<comment type="function">
    <text evidence="6">Specifically methylates the N7 position of guanine in position 535 of 16S rRNA.</text>
</comment>
<dbReference type="SUPFAM" id="SSF53335">
    <property type="entry name" value="S-adenosyl-L-methionine-dependent methyltransferases"/>
    <property type="match status" value="1"/>
</dbReference>
<proteinExistence type="inferred from homology"/>
<dbReference type="NCBIfam" id="TIGR00138">
    <property type="entry name" value="rsmG_gidB"/>
    <property type="match status" value="1"/>
</dbReference>
<dbReference type="InterPro" id="IPR003682">
    <property type="entry name" value="rRNA_ssu_MeTfrase_G"/>
</dbReference>
<evidence type="ECO:0000313" key="7">
    <source>
        <dbReference type="EMBL" id="KGR91852.1"/>
    </source>
</evidence>
<name>A0A0A3JXZ3_9BACL</name>
<dbReference type="PANTHER" id="PTHR31760">
    <property type="entry name" value="S-ADENOSYL-L-METHIONINE-DEPENDENT METHYLTRANSFERASES SUPERFAMILY PROTEIN"/>
    <property type="match status" value="1"/>
</dbReference>
<evidence type="ECO:0000256" key="2">
    <source>
        <dbReference type="ARBA" id="ARBA00022552"/>
    </source>
</evidence>
<dbReference type="Gene3D" id="3.40.50.150">
    <property type="entry name" value="Vaccinia Virus protein VP39"/>
    <property type="match status" value="1"/>
</dbReference>
<comment type="similarity">
    <text evidence="6">Belongs to the methyltransferase superfamily. RNA methyltransferase RsmG family.</text>
</comment>
<comment type="subcellular location">
    <subcellularLocation>
        <location evidence="6">Cytoplasm</location>
    </subcellularLocation>
</comment>
<keyword evidence="4 6" id="KW-0808">Transferase</keyword>
<keyword evidence="2 6" id="KW-0698">rRNA processing</keyword>
<keyword evidence="1 6" id="KW-0963">Cytoplasm</keyword>
<dbReference type="PANTHER" id="PTHR31760:SF0">
    <property type="entry name" value="S-ADENOSYL-L-METHIONINE-DEPENDENT METHYLTRANSFERASES SUPERFAMILY PROTEIN"/>
    <property type="match status" value="1"/>
</dbReference>
<comment type="caution">
    <text evidence="6">Lacks conserved residue(s) required for the propagation of feature annotation.</text>
</comment>
<evidence type="ECO:0000256" key="5">
    <source>
        <dbReference type="ARBA" id="ARBA00022691"/>
    </source>
</evidence>
<evidence type="ECO:0000256" key="1">
    <source>
        <dbReference type="ARBA" id="ARBA00022490"/>
    </source>
</evidence>
<comment type="caution">
    <text evidence="7">The sequence shown here is derived from an EMBL/GenBank/DDBJ whole genome shotgun (WGS) entry which is preliminary data.</text>
</comment>
<dbReference type="GO" id="GO:0005829">
    <property type="term" value="C:cytosol"/>
    <property type="evidence" value="ECO:0007669"/>
    <property type="project" value="TreeGrafter"/>
</dbReference>
<evidence type="ECO:0000256" key="3">
    <source>
        <dbReference type="ARBA" id="ARBA00022603"/>
    </source>
</evidence>
<dbReference type="RefSeq" id="WP_036172201.1">
    <property type="nucleotide sequence ID" value="NZ_AVCZ01000003.1"/>
</dbReference>